<evidence type="ECO:0000256" key="1">
    <source>
        <dbReference type="SAM" id="Phobius"/>
    </source>
</evidence>
<feature type="transmembrane region" description="Helical" evidence="1">
    <location>
        <begin position="135"/>
        <end position="156"/>
    </location>
</feature>
<dbReference type="InterPro" id="IPR002656">
    <property type="entry name" value="Acyl_transf_3_dom"/>
</dbReference>
<evidence type="ECO:0000259" key="2">
    <source>
        <dbReference type="Pfam" id="PF01757"/>
    </source>
</evidence>
<keyword evidence="1" id="KW-1133">Transmembrane helix</keyword>
<dbReference type="GO" id="GO:0016747">
    <property type="term" value="F:acyltransferase activity, transferring groups other than amino-acyl groups"/>
    <property type="evidence" value="ECO:0007669"/>
    <property type="project" value="InterPro"/>
</dbReference>
<feature type="transmembrane region" description="Helical" evidence="1">
    <location>
        <begin position="227"/>
        <end position="248"/>
    </location>
</feature>
<sequence>MVPSTLGLLVFWWILGYYNLLIGGGLEQMAAVPKQVLFIIMAVSGIGPLWYIQMLCFFSVLLIWVRRVEKDRLWKLGEKANVPFLVLFAIVIWGAAQILNTPMIVVYRFGIYGVGFFVGYFIFSQDEVMDRLEKCWLPLAVCAVILAAAFTVLYWGRPYAEHSVLDTSLCSLFAWIAVIAALAFMKKWGDISNTLTRWMAAKSWGLYLFHYLFIAMTAYYLTMYTKLPAVLLYLFVAAAGFAGAYLAYEIIRRIPVLRWTVCGI</sequence>
<keyword evidence="1" id="KW-0472">Membrane</keyword>
<feature type="transmembrane region" description="Helical" evidence="1">
    <location>
        <begin position="162"/>
        <end position="184"/>
    </location>
</feature>
<protein>
    <submittedName>
        <fullName evidence="3">Glucans biosynthesis protein</fullName>
    </submittedName>
</protein>
<feature type="domain" description="Acyltransferase 3" evidence="2">
    <location>
        <begin position="9"/>
        <end position="248"/>
    </location>
</feature>
<dbReference type="PANTHER" id="PTHR36927">
    <property type="entry name" value="BLR4337 PROTEIN"/>
    <property type="match status" value="1"/>
</dbReference>
<evidence type="ECO:0000313" key="3">
    <source>
        <dbReference type="EMBL" id="CUM74038.1"/>
    </source>
</evidence>
<gene>
    <name evidence="3" type="ORF">ERS852444_00278</name>
</gene>
<reference evidence="3 4" key="1">
    <citation type="submission" date="2015-09" db="EMBL/GenBank/DDBJ databases">
        <authorList>
            <consortium name="Pathogen Informatics"/>
        </authorList>
    </citation>
    <scope>NUCLEOTIDE SEQUENCE [LARGE SCALE GENOMIC DNA]</scope>
    <source>
        <strain evidence="3 4">2789STDY5608887</strain>
    </source>
</reference>
<organism evidence="3 4">
    <name type="scientific">Roseburia inulinivorans</name>
    <dbReference type="NCBI Taxonomy" id="360807"/>
    <lineage>
        <taxon>Bacteria</taxon>
        <taxon>Bacillati</taxon>
        <taxon>Bacillota</taxon>
        <taxon>Clostridia</taxon>
        <taxon>Lachnospirales</taxon>
        <taxon>Lachnospiraceae</taxon>
        <taxon>Roseburia</taxon>
    </lineage>
</organism>
<feature type="transmembrane region" description="Helical" evidence="1">
    <location>
        <begin position="105"/>
        <end position="123"/>
    </location>
</feature>
<dbReference type="Proteomes" id="UP000095453">
    <property type="component" value="Unassembled WGS sequence"/>
</dbReference>
<feature type="transmembrane region" description="Helical" evidence="1">
    <location>
        <begin position="80"/>
        <end position="99"/>
    </location>
</feature>
<dbReference type="Pfam" id="PF01757">
    <property type="entry name" value="Acyl_transf_3"/>
    <property type="match status" value="1"/>
</dbReference>
<feature type="transmembrane region" description="Helical" evidence="1">
    <location>
        <begin position="38"/>
        <end position="65"/>
    </location>
</feature>
<name>A0A173R9G2_9FIRM</name>
<feature type="transmembrane region" description="Helical" evidence="1">
    <location>
        <begin position="7"/>
        <end position="26"/>
    </location>
</feature>
<keyword evidence="1" id="KW-0812">Transmembrane</keyword>
<proteinExistence type="predicted"/>
<dbReference type="AlphaFoldDB" id="A0A173R9G2"/>
<dbReference type="PANTHER" id="PTHR36927:SF1">
    <property type="entry name" value="MDO-LIKE PROTEIN"/>
    <property type="match status" value="1"/>
</dbReference>
<feature type="transmembrane region" description="Helical" evidence="1">
    <location>
        <begin position="204"/>
        <end position="221"/>
    </location>
</feature>
<evidence type="ECO:0000313" key="4">
    <source>
        <dbReference type="Proteomes" id="UP000095453"/>
    </source>
</evidence>
<dbReference type="EMBL" id="CYXX01000001">
    <property type="protein sequence ID" value="CUM74038.1"/>
    <property type="molecule type" value="Genomic_DNA"/>
</dbReference>
<dbReference type="InterPro" id="IPR050623">
    <property type="entry name" value="Glucan_succinyl_AcylTrfase"/>
</dbReference>
<accession>A0A173R9G2</accession>